<dbReference type="Proteomes" id="UP001151760">
    <property type="component" value="Unassembled WGS sequence"/>
</dbReference>
<keyword evidence="3" id="KW-1185">Reference proteome</keyword>
<evidence type="ECO:0000256" key="1">
    <source>
        <dbReference type="SAM" id="MobiDB-lite"/>
    </source>
</evidence>
<evidence type="ECO:0000313" key="3">
    <source>
        <dbReference type="Proteomes" id="UP001151760"/>
    </source>
</evidence>
<organism evidence="2 3">
    <name type="scientific">Tanacetum coccineum</name>
    <dbReference type="NCBI Taxonomy" id="301880"/>
    <lineage>
        <taxon>Eukaryota</taxon>
        <taxon>Viridiplantae</taxon>
        <taxon>Streptophyta</taxon>
        <taxon>Embryophyta</taxon>
        <taxon>Tracheophyta</taxon>
        <taxon>Spermatophyta</taxon>
        <taxon>Magnoliopsida</taxon>
        <taxon>eudicotyledons</taxon>
        <taxon>Gunneridae</taxon>
        <taxon>Pentapetalae</taxon>
        <taxon>asterids</taxon>
        <taxon>campanulids</taxon>
        <taxon>Asterales</taxon>
        <taxon>Asteraceae</taxon>
        <taxon>Asteroideae</taxon>
        <taxon>Anthemideae</taxon>
        <taxon>Anthemidinae</taxon>
        <taxon>Tanacetum</taxon>
    </lineage>
</organism>
<accession>A0ABQ5GDN8</accession>
<gene>
    <name evidence="2" type="ORF">Tco_1032714</name>
</gene>
<name>A0ABQ5GDN8_9ASTR</name>
<evidence type="ECO:0000313" key="2">
    <source>
        <dbReference type="EMBL" id="GJT73428.1"/>
    </source>
</evidence>
<comment type="caution">
    <text evidence="2">The sequence shown here is derived from an EMBL/GenBank/DDBJ whole genome shotgun (WGS) entry which is preliminary data.</text>
</comment>
<proteinExistence type="predicted"/>
<reference evidence="2" key="1">
    <citation type="journal article" date="2022" name="Int. J. Mol. Sci.">
        <title>Draft Genome of Tanacetum Coccineum: Genomic Comparison of Closely Related Tanacetum-Family Plants.</title>
        <authorList>
            <person name="Yamashiro T."/>
            <person name="Shiraishi A."/>
            <person name="Nakayama K."/>
            <person name="Satake H."/>
        </authorList>
    </citation>
    <scope>NUCLEOTIDE SEQUENCE</scope>
</reference>
<sequence>MSYCPPHYHVPIRRPRKNRRVTQDEKSDMVVKHMVKNGKLSRKGKNVSWGKCGAVGHNKRAFIGPRNQQPHGKSKKQSRAKGVPDVEPTEVASLKSGNGFPSYFKTITMFKFEAICDWKSRTIIDNNFYDKTRWENVIVKSDVDLGDGDVIFLAPATTKAEYPSTSNVEQNVANVASYGKERLQTVRRPRMDGKEVLV</sequence>
<dbReference type="EMBL" id="BQNB010018352">
    <property type="protein sequence ID" value="GJT73428.1"/>
    <property type="molecule type" value="Genomic_DNA"/>
</dbReference>
<reference evidence="2" key="2">
    <citation type="submission" date="2022-01" db="EMBL/GenBank/DDBJ databases">
        <authorList>
            <person name="Yamashiro T."/>
            <person name="Shiraishi A."/>
            <person name="Satake H."/>
            <person name="Nakayama K."/>
        </authorList>
    </citation>
    <scope>NUCLEOTIDE SEQUENCE</scope>
</reference>
<feature type="region of interest" description="Disordered" evidence="1">
    <location>
        <begin position="1"/>
        <end position="27"/>
    </location>
</feature>
<protein>
    <submittedName>
        <fullName evidence="2">Uncharacterized protein</fullName>
    </submittedName>
</protein>
<feature type="region of interest" description="Disordered" evidence="1">
    <location>
        <begin position="61"/>
        <end position="87"/>
    </location>
</feature>
<feature type="compositionally biased region" description="Basic residues" evidence="1">
    <location>
        <begin position="10"/>
        <end position="20"/>
    </location>
</feature>